<dbReference type="Gene3D" id="3.40.50.720">
    <property type="entry name" value="NAD(P)-binding Rossmann-like Domain"/>
    <property type="match status" value="1"/>
</dbReference>
<keyword evidence="3" id="KW-1185">Reference proteome</keyword>
<sequence length="348" mass="38291">MKILITGNLGYIGPVLSKHLKTVNPQHYIVGIDSGFFAHCLTGVAYSPEIYVDQQYYGDIRKINEDFLKGFDAVVHLAAVSNDPMGNKFEAVTDEINHKASVQLANLASKAGVKRFIFASSCSIYGFAEGGPRTETDALNPLTAYAKSKVNTEIGLQKLSGASDMIITALRFSTACGMSERIRLDLVLNDFVASALSTGKIVVLSDGSPWRPLIDVKDMARAIDWALIRSEAPGKYLAINIGRNDFNYQVKQIAEVVAGVIPGTQTSINTNALPDKRSYQVDFSLFRKLAPDHLPLTTLVQSATEIKNGLQTMQFNDANFRESQLIRLKVLEKHMASNKLNANLEWIF</sequence>
<reference evidence="2 3" key="1">
    <citation type="submission" date="2016-03" db="EMBL/GenBank/DDBJ databases">
        <title>Niastella vici sp. nov., isolated from farmland soil.</title>
        <authorList>
            <person name="Chen L."/>
            <person name="Wang D."/>
            <person name="Yang S."/>
            <person name="Wang G."/>
        </authorList>
    </citation>
    <scope>NUCLEOTIDE SEQUENCE [LARGE SCALE GENOMIC DNA]</scope>
    <source>
        <strain evidence="2 3">DJ57</strain>
    </source>
</reference>
<protein>
    <submittedName>
        <fullName evidence="2">NAD-dependent epimerase</fullName>
    </submittedName>
</protein>
<dbReference type="AlphaFoldDB" id="A0A1V9G2B2"/>
<accession>A0A1V9G2B2</accession>
<dbReference type="CDD" id="cd08946">
    <property type="entry name" value="SDR_e"/>
    <property type="match status" value="1"/>
</dbReference>
<feature type="domain" description="NAD-dependent epimerase/dehydratase" evidence="1">
    <location>
        <begin position="3"/>
        <end position="242"/>
    </location>
</feature>
<dbReference type="InterPro" id="IPR050177">
    <property type="entry name" value="Lipid_A_modif_metabolic_enz"/>
</dbReference>
<gene>
    <name evidence="2" type="ORF">A3860_18685</name>
</gene>
<dbReference type="InterPro" id="IPR036291">
    <property type="entry name" value="NAD(P)-bd_dom_sf"/>
</dbReference>
<evidence type="ECO:0000259" key="1">
    <source>
        <dbReference type="Pfam" id="PF01370"/>
    </source>
</evidence>
<dbReference type="SUPFAM" id="SSF51735">
    <property type="entry name" value="NAD(P)-binding Rossmann-fold domains"/>
    <property type="match status" value="1"/>
</dbReference>
<dbReference type="PANTHER" id="PTHR43245:SF23">
    <property type="entry name" value="NAD(P)-BINDING DOMAIN-CONTAINING PROTEIN"/>
    <property type="match status" value="1"/>
</dbReference>
<dbReference type="OrthoDB" id="9801785at2"/>
<dbReference type="STRING" id="1703345.A3860_18685"/>
<dbReference type="EMBL" id="LVYD01000041">
    <property type="protein sequence ID" value="OQP64785.1"/>
    <property type="molecule type" value="Genomic_DNA"/>
</dbReference>
<dbReference type="PANTHER" id="PTHR43245">
    <property type="entry name" value="BIFUNCTIONAL POLYMYXIN RESISTANCE PROTEIN ARNA"/>
    <property type="match status" value="1"/>
</dbReference>
<dbReference type="InterPro" id="IPR001509">
    <property type="entry name" value="Epimerase_deHydtase"/>
</dbReference>
<dbReference type="Pfam" id="PF01370">
    <property type="entry name" value="Epimerase"/>
    <property type="match status" value="1"/>
</dbReference>
<name>A0A1V9G2B2_9BACT</name>
<dbReference type="RefSeq" id="WP_081146598.1">
    <property type="nucleotide sequence ID" value="NZ_LVYD01000041.1"/>
</dbReference>
<evidence type="ECO:0000313" key="2">
    <source>
        <dbReference type="EMBL" id="OQP64785.1"/>
    </source>
</evidence>
<evidence type="ECO:0000313" key="3">
    <source>
        <dbReference type="Proteomes" id="UP000192796"/>
    </source>
</evidence>
<comment type="caution">
    <text evidence="2">The sequence shown here is derived from an EMBL/GenBank/DDBJ whole genome shotgun (WGS) entry which is preliminary data.</text>
</comment>
<proteinExistence type="predicted"/>
<dbReference type="Proteomes" id="UP000192796">
    <property type="component" value="Unassembled WGS sequence"/>
</dbReference>
<organism evidence="2 3">
    <name type="scientific">Niastella vici</name>
    <dbReference type="NCBI Taxonomy" id="1703345"/>
    <lineage>
        <taxon>Bacteria</taxon>
        <taxon>Pseudomonadati</taxon>
        <taxon>Bacteroidota</taxon>
        <taxon>Chitinophagia</taxon>
        <taxon>Chitinophagales</taxon>
        <taxon>Chitinophagaceae</taxon>
        <taxon>Niastella</taxon>
    </lineage>
</organism>